<evidence type="ECO:0000256" key="6">
    <source>
        <dbReference type="SAM" id="Coils"/>
    </source>
</evidence>
<proteinExistence type="predicted"/>
<evidence type="ECO:0000256" key="5">
    <source>
        <dbReference type="ARBA" id="ARBA00023136"/>
    </source>
</evidence>
<reference evidence="10 11" key="2">
    <citation type="journal article" date="2023" name="MicrobiologyOpen">
        <title>Genomics of the tumorigenes clade of the family Rhizobiaceae and description of Rhizobium rhododendri sp. nov.</title>
        <authorList>
            <person name="Kuzmanovic N."/>
            <person name="diCenzo G.C."/>
            <person name="Bunk B."/>
            <person name="Sproeer C."/>
            <person name="Fruehling A."/>
            <person name="Neumann-Schaal M."/>
            <person name="Overmann J."/>
            <person name="Smalla K."/>
        </authorList>
    </citation>
    <scope>NUCLEOTIDE SEQUENCE [LARGE SCALE GENOMIC DNA]</scope>
    <source>
        <strain evidence="11">rho-6.2</strain>
        <plasmid evidence="10 11">unnamed1</plasmid>
    </source>
</reference>
<evidence type="ECO:0000256" key="1">
    <source>
        <dbReference type="ARBA" id="ARBA00004651"/>
    </source>
</evidence>
<evidence type="ECO:0000313" key="11">
    <source>
        <dbReference type="Proteomes" id="UP000318939"/>
    </source>
</evidence>
<feature type="transmembrane region" description="Helical" evidence="8">
    <location>
        <begin position="426"/>
        <end position="447"/>
    </location>
</feature>
<keyword evidence="4 8" id="KW-1133">Transmembrane helix</keyword>
<accession>A0ABY8IP13</accession>
<evidence type="ECO:0000313" key="10">
    <source>
        <dbReference type="EMBL" id="WFS25206.1"/>
    </source>
</evidence>
<evidence type="ECO:0000256" key="7">
    <source>
        <dbReference type="SAM" id="MobiDB-lite"/>
    </source>
</evidence>
<evidence type="ECO:0000256" key="2">
    <source>
        <dbReference type="ARBA" id="ARBA00022475"/>
    </source>
</evidence>
<dbReference type="RefSeq" id="WP_161991039.1">
    <property type="nucleotide sequence ID" value="NZ_CP117268.1"/>
</dbReference>
<dbReference type="PANTHER" id="PTHR32309">
    <property type="entry name" value="TYROSINE-PROTEIN KINASE"/>
    <property type="match status" value="1"/>
</dbReference>
<keyword evidence="5 8" id="KW-0472">Membrane</keyword>
<organism evidence="10 11">
    <name type="scientific">Rhizobium rhododendri</name>
    <dbReference type="NCBI Taxonomy" id="2506430"/>
    <lineage>
        <taxon>Bacteria</taxon>
        <taxon>Pseudomonadati</taxon>
        <taxon>Pseudomonadota</taxon>
        <taxon>Alphaproteobacteria</taxon>
        <taxon>Hyphomicrobiales</taxon>
        <taxon>Rhizobiaceae</taxon>
        <taxon>Rhizobium/Agrobacterium group</taxon>
        <taxon>Rhizobium</taxon>
    </lineage>
</organism>
<dbReference type="PANTHER" id="PTHR32309:SF13">
    <property type="entry name" value="FERRIC ENTEROBACTIN TRANSPORT PROTEIN FEPE"/>
    <property type="match status" value="1"/>
</dbReference>
<evidence type="ECO:0000256" key="8">
    <source>
        <dbReference type="SAM" id="Phobius"/>
    </source>
</evidence>
<keyword evidence="11" id="KW-1185">Reference proteome</keyword>
<dbReference type="InterPro" id="IPR003856">
    <property type="entry name" value="LPS_length_determ_N"/>
</dbReference>
<name>A0ABY8IP13_9HYPH</name>
<keyword evidence="6" id="KW-0175">Coiled coil</keyword>
<gene>
    <name evidence="10" type="ORF">PR018_23385</name>
</gene>
<dbReference type="Proteomes" id="UP000318939">
    <property type="component" value="Plasmid unnamed1"/>
</dbReference>
<evidence type="ECO:0000259" key="9">
    <source>
        <dbReference type="Pfam" id="PF02706"/>
    </source>
</evidence>
<keyword evidence="10" id="KW-0614">Plasmid</keyword>
<evidence type="ECO:0000256" key="4">
    <source>
        <dbReference type="ARBA" id="ARBA00022989"/>
    </source>
</evidence>
<reference evidence="10 11" key="1">
    <citation type="journal article" date="2019" name="Phytopathology">
        <title>A Novel Group of Rhizobium tumorigenes-Like Agrobacteria Associated with Crown Gall Disease of Rhododendron and Blueberry.</title>
        <authorList>
            <person name="Kuzmanovic N."/>
            <person name="Behrens P."/>
            <person name="Idczak E."/>
            <person name="Wagner S."/>
            <person name="Gotz M."/>
            <person name="Sproer C."/>
            <person name="Bunk B."/>
            <person name="Overmann J."/>
            <person name="Smalla K."/>
        </authorList>
    </citation>
    <scope>NUCLEOTIDE SEQUENCE [LARGE SCALE GENOMIC DNA]</scope>
    <source>
        <strain evidence="11">rho-6.2</strain>
    </source>
</reference>
<feature type="transmembrane region" description="Helical" evidence="8">
    <location>
        <begin position="36"/>
        <end position="55"/>
    </location>
</feature>
<dbReference type="EMBL" id="CP117268">
    <property type="protein sequence ID" value="WFS25206.1"/>
    <property type="molecule type" value="Genomic_DNA"/>
</dbReference>
<evidence type="ECO:0000256" key="3">
    <source>
        <dbReference type="ARBA" id="ARBA00022692"/>
    </source>
</evidence>
<keyword evidence="2" id="KW-1003">Cell membrane</keyword>
<geneLocation type="plasmid" evidence="10 11">
    <name>unnamed1</name>
</geneLocation>
<sequence length="501" mass="54069">MNDEAAPVRRKEQSSDPDGGLLDLRQLLDLIWLRRLTVGAAFGLCLLGGIAYIGLTPATYVAETVLLINPRQSTTDPSNPVVGGAGMDAATVESQVEVIGSRQLLLPLFRDLKLAQDGEFSDRGLISKLISSSTTKPTSEEVAYNAFIKGLTVSRRGLTYILTVDFKSKNAEKSALLANAVANQYIAKQISKKKSNAKEVTSDLEGRLGELRSGVDSAERAVEDFKVSQGYVNVNDGPALSESELVQASQQLSAATSVAAAAEARFQQLKSASRNADFTAVDSVTGSQLRTLYNAKSSELDRMESTLGERHPTLQGLRMELDGLRRQMQAEVQRAVGSAKLESDVANRNVATLNAKVDALTKEMNRTRQSEVTIRALQREADARRKVLEEYLQRSRETGEQQTTARADAEILSAAVPPTAASWPKIPAILGVAGFIGLAIGITLALLQGRPRQAPVKVEIKPSRQQTAEPPRPSLLDYLPNPDSGAQRSAGNRRALGDRPL</sequence>
<feature type="domain" description="Polysaccharide chain length determinant N-terminal" evidence="9">
    <location>
        <begin position="22"/>
        <end position="112"/>
    </location>
</feature>
<keyword evidence="3 8" id="KW-0812">Transmembrane</keyword>
<protein>
    <submittedName>
        <fullName evidence="10">GumC family protein</fullName>
    </submittedName>
</protein>
<dbReference type="InterPro" id="IPR050445">
    <property type="entry name" value="Bact_polysacc_biosynth/exp"/>
</dbReference>
<feature type="region of interest" description="Disordered" evidence="7">
    <location>
        <begin position="455"/>
        <end position="501"/>
    </location>
</feature>
<dbReference type="Pfam" id="PF02706">
    <property type="entry name" value="Wzz"/>
    <property type="match status" value="1"/>
</dbReference>
<comment type="subcellular location">
    <subcellularLocation>
        <location evidence="1">Cell membrane</location>
        <topology evidence="1">Multi-pass membrane protein</topology>
    </subcellularLocation>
</comment>
<feature type="coiled-coil region" evidence="6">
    <location>
        <begin position="314"/>
        <end position="394"/>
    </location>
</feature>